<keyword evidence="2" id="KW-1185">Reference proteome</keyword>
<reference evidence="1 2" key="1">
    <citation type="journal article" date="2021" name="Front. Genet.">
        <title>Chromosome-Level Genome Assembly Reveals Significant Gene Expansion in the Toll and IMD Signaling Pathways of Dendrolimus kikuchii.</title>
        <authorList>
            <person name="Zhou J."/>
            <person name="Wu P."/>
            <person name="Xiong Z."/>
            <person name="Liu N."/>
            <person name="Zhao N."/>
            <person name="Ji M."/>
            <person name="Qiu Y."/>
            <person name="Yang B."/>
        </authorList>
    </citation>
    <scope>NUCLEOTIDE SEQUENCE [LARGE SCALE GENOMIC DNA]</scope>
    <source>
        <strain evidence="1">Ann1</strain>
    </source>
</reference>
<sequence>MERYTIQQRVKVIQTYYENGRSNQNAYRALRDFFGQFDRPNVRTIAKIVEKFEQTGSVEDVRTPVHARTARTAENIAAVRDSVAEEPSTSTRRRAQQLHLSRSSLMNIMHKDLHLHAYKVQLAQELKPLDHSKRREWAEWWQEMATVDDQFSKKIIFSDEAHFHLSGFVNKQNCRIWANENPRVIVEKPMHPQRVTVWCGLWAGGIIGPYFFQTEAGQAVTVNGVRYREMITNFLWPELEDMDVNDMWFQQDGATCHTANETMALLRNKFNGRVISRNGDVNWPPRSCDLTPLDFFLWGYLKEKVYVDKPATIQELKDEIIRHINGIEPPLCLRVIENLDHRMEVCRRGRGAHLADILFHT</sequence>
<name>A0ACC1CNP3_9NEOP</name>
<organism evidence="1 2">
    <name type="scientific">Dendrolimus kikuchii</name>
    <dbReference type="NCBI Taxonomy" id="765133"/>
    <lineage>
        <taxon>Eukaryota</taxon>
        <taxon>Metazoa</taxon>
        <taxon>Ecdysozoa</taxon>
        <taxon>Arthropoda</taxon>
        <taxon>Hexapoda</taxon>
        <taxon>Insecta</taxon>
        <taxon>Pterygota</taxon>
        <taxon>Neoptera</taxon>
        <taxon>Endopterygota</taxon>
        <taxon>Lepidoptera</taxon>
        <taxon>Glossata</taxon>
        <taxon>Ditrysia</taxon>
        <taxon>Bombycoidea</taxon>
        <taxon>Lasiocampidae</taxon>
        <taxon>Dendrolimus</taxon>
    </lineage>
</organism>
<gene>
    <name evidence="1" type="ORF">K1T71_011301</name>
</gene>
<evidence type="ECO:0000313" key="1">
    <source>
        <dbReference type="EMBL" id="KAJ0173125.1"/>
    </source>
</evidence>
<evidence type="ECO:0000313" key="2">
    <source>
        <dbReference type="Proteomes" id="UP000824533"/>
    </source>
</evidence>
<proteinExistence type="predicted"/>
<dbReference type="EMBL" id="CM034406">
    <property type="protein sequence ID" value="KAJ0173125.1"/>
    <property type="molecule type" value="Genomic_DNA"/>
</dbReference>
<comment type="caution">
    <text evidence="1">The sequence shown here is derived from an EMBL/GenBank/DDBJ whole genome shotgun (WGS) entry which is preliminary data.</text>
</comment>
<accession>A0ACC1CNP3</accession>
<dbReference type="Proteomes" id="UP000824533">
    <property type="component" value="Linkage Group LG20"/>
</dbReference>
<protein>
    <submittedName>
        <fullName evidence="1">Uncharacterized protein</fullName>
    </submittedName>
</protein>